<keyword evidence="1" id="KW-0812">Transmembrane</keyword>
<gene>
    <name evidence="2" type="ORF">SAMN04489796_101249</name>
</gene>
<dbReference type="RefSeq" id="WP_092465770.1">
    <property type="nucleotide sequence ID" value="NZ_FNCZ01000001.1"/>
</dbReference>
<dbReference type="Proteomes" id="UP000199492">
    <property type="component" value="Unassembled WGS sequence"/>
</dbReference>
<feature type="transmembrane region" description="Helical" evidence="1">
    <location>
        <begin position="56"/>
        <end position="77"/>
    </location>
</feature>
<evidence type="ECO:0000313" key="2">
    <source>
        <dbReference type="EMBL" id="SDG66791.1"/>
    </source>
</evidence>
<reference evidence="3" key="1">
    <citation type="submission" date="2016-10" db="EMBL/GenBank/DDBJ databases">
        <authorList>
            <person name="Varghese N."/>
            <person name="Submissions S."/>
        </authorList>
    </citation>
    <scope>NUCLEOTIDE SEQUENCE [LARGE SCALE GENOMIC DNA]</scope>
    <source>
        <strain evidence="3">DSM 15363</strain>
    </source>
</reference>
<evidence type="ECO:0000256" key="1">
    <source>
        <dbReference type="SAM" id="Phobius"/>
    </source>
</evidence>
<feature type="transmembrane region" description="Helical" evidence="1">
    <location>
        <begin position="7"/>
        <end position="36"/>
    </location>
</feature>
<name>A0A1G7W4G8_9FLAO</name>
<dbReference type="AlphaFoldDB" id="A0A1G7W4G8"/>
<feature type="transmembrane region" description="Helical" evidence="1">
    <location>
        <begin position="98"/>
        <end position="115"/>
    </location>
</feature>
<evidence type="ECO:0008006" key="4">
    <source>
        <dbReference type="Google" id="ProtNLM"/>
    </source>
</evidence>
<proteinExistence type="predicted"/>
<dbReference type="EMBL" id="FNCZ01000001">
    <property type="protein sequence ID" value="SDG66791.1"/>
    <property type="molecule type" value="Genomic_DNA"/>
</dbReference>
<dbReference type="STRING" id="262004.SAMN04489796_101249"/>
<keyword evidence="3" id="KW-1185">Reference proteome</keyword>
<evidence type="ECO:0000313" key="3">
    <source>
        <dbReference type="Proteomes" id="UP000199492"/>
    </source>
</evidence>
<protein>
    <recommendedName>
        <fullName evidence="4">DUF2975 domain-containing protein</fullName>
    </recommendedName>
</protein>
<accession>A0A1G7W4G8</accession>
<organism evidence="2 3">
    <name type="scientific">Winogradskyella thalassocola</name>
    <dbReference type="NCBI Taxonomy" id="262004"/>
    <lineage>
        <taxon>Bacteria</taxon>
        <taxon>Pseudomonadati</taxon>
        <taxon>Bacteroidota</taxon>
        <taxon>Flavobacteriia</taxon>
        <taxon>Flavobacteriales</taxon>
        <taxon>Flavobacteriaceae</taxon>
        <taxon>Winogradskyella</taxon>
    </lineage>
</organism>
<keyword evidence="1" id="KW-0472">Membrane</keyword>
<sequence>MNSAKTLYAILNVIIFLLLIGIGLGIFVLAMVLFGIDQDLIGLKHDALVFKTERMLYVFTFLELGVYAAFVVALWRLRMATKLLLKNHFHNAKLIMEMFFSGQLMVLSSVALWLVDEIGNMFYKRQVVLGLSEKTLVYLLIIAMGLFLMLMSTVLRDTKIIKEENDLTI</sequence>
<keyword evidence="1" id="KW-1133">Transmembrane helix</keyword>
<feature type="transmembrane region" description="Helical" evidence="1">
    <location>
        <begin position="135"/>
        <end position="155"/>
    </location>
</feature>
<dbReference type="OrthoDB" id="1444859at2"/>